<name>A0A1W5D0X1_9LECA</name>
<proteinExistence type="predicted"/>
<sequence length="228" mass="25340">MSGRFPDAFDALIQFTDQALQKSSMVALLSAIINRKGSLSATLDAISTLQSLPLGLHPHLLRHVDHHLSMLAQNQSSTPEHSGSATKADYLGMLHAMRVVQDDYRGAVGVLFDRLKIVRRSARARSDPQSLELRNVLLTLINAMSCVSPDETYIVTDLDGSVQDNGGAISQNGKMARKRIIVTLDDLRKEYQQVLDRCSRIERGDFDFDLDGDSEMDDEMEVEQNHSN</sequence>
<protein>
    <submittedName>
        <fullName evidence="1">Uncharacterized protein</fullName>
    </submittedName>
</protein>
<dbReference type="GO" id="GO:0005643">
    <property type="term" value="C:nuclear pore"/>
    <property type="evidence" value="ECO:0007669"/>
    <property type="project" value="UniProtKB-ARBA"/>
</dbReference>
<dbReference type="PANTHER" id="PTHR21286:SF0">
    <property type="entry name" value="NUCLEAR PORE COMPLEX PROTEIN NUP160"/>
    <property type="match status" value="1"/>
</dbReference>
<evidence type="ECO:0000313" key="2">
    <source>
        <dbReference type="Proteomes" id="UP000192927"/>
    </source>
</evidence>
<accession>A0A1W5D0X1</accession>
<dbReference type="InterPro" id="IPR021717">
    <property type="entry name" value="Nucleoporin_Nup160"/>
</dbReference>
<dbReference type="Proteomes" id="UP000192927">
    <property type="component" value="Unassembled WGS sequence"/>
</dbReference>
<feature type="non-terminal residue" evidence="1">
    <location>
        <position position="228"/>
    </location>
</feature>
<dbReference type="PANTHER" id="PTHR21286">
    <property type="entry name" value="NUCLEAR PORE COMPLEX PROTEIN NUP160"/>
    <property type="match status" value="1"/>
</dbReference>
<dbReference type="GO" id="GO:0017056">
    <property type="term" value="F:structural constituent of nuclear pore"/>
    <property type="evidence" value="ECO:0007669"/>
    <property type="project" value="TreeGrafter"/>
</dbReference>
<evidence type="ECO:0000313" key="1">
    <source>
        <dbReference type="EMBL" id="SLM36783.1"/>
    </source>
</evidence>
<keyword evidence="2" id="KW-1185">Reference proteome</keyword>
<dbReference type="EMBL" id="FWEW01001332">
    <property type="protein sequence ID" value="SLM36783.1"/>
    <property type="molecule type" value="Genomic_DNA"/>
</dbReference>
<organism evidence="1 2">
    <name type="scientific">Lasallia pustulata</name>
    <dbReference type="NCBI Taxonomy" id="136370"/>
    <lineage>
        <taxon>Eukaryota</taxon>
        <taxon>Fungi</taxon>
        <taxon>Dikarya</taxon>
        <taxon>Ascomycota</taxon>
        <taxon>Pezizomycotina</taxon>
        <taxon>Lecanoromycetes</taxon>
        <taxon>OSLEUM clade</taxon>
        <taxon>Umbilicariomycetidae</taxon>
        <taxon>Umbilicariales</taxon>
        <taxon>Umbilicariaceae</taxon>
        <taxon>Lasallia</taxon>
    </lineage>
</organism>
<reference evidence="2" key="1">
    <citation type="submission" date="2017-03" db="EMBL/GenBank/DDBJ databases">
        <authorList>
            <person name="Sharma R."/>
            <person name="Thines M."/>
        </authorList>
    </citation>
    <scope>NUCLEOTIDE SEQUENCE [LARGE SCALE GENOMIC DNA]</scope>
</reference>
<dbReference type="AlphaFoldDB" id="A0A1W5D0X1"/>